<dbReference type="Gene3D" id="1.20.5.1930">
    <property type="match status" value="1"/>
</dbReference>
<gene>
    <name evidence="12" type="ORF">EIM92_01420</name>
</gene>
<dbReference type="SUPFAM" id="SSF55874">
    <property type="entry name" value="ATPase domain of HSP90 chaperone/DNA topoisomerase II/histidine kinase"/>
    <property type="match status" value="1"/>
</dbReference>
<dbReference type="Gene3D" id="3.30.565.10">
    <property type="entry name" value="Histidine kinase-like ATPase, C-terminal domain"/>
    <property type="match status" value="1"/>
</dbReference>
<feature type="transmembrane region" description="Helical" evidence="9">
    <location>
        <begin position="95"/>
        <end position="113"/>
    </location>
</feature>
<evidence type="ECO:0000313" key="13">
    <source>
        <dbReference type="Proteomes" id="UP000273145"/>
    </source>
</evidence>
<keyword evidence="7" id="KW-0067">ATP-binding</keyword>
<dbReference type="AlphaFoldDB" id="A0A3Q8S3G1"/>
<organism evidence="12 13">
    <name type="scientific">Paenibacillus lentus</name>
    <dbReference type="NCBI Taxonomy" id="1338368"/>
    <lineage>
        <taxon>Bacteria</taxon>
        <taxon>Bacillati</taxon>
        <taxon>Bacillota</taxon>
        <taxon>Bacilli</taxon>
        <taxon>Bacillales</taxon>
        <taxon>Paenibacillaceae</taxon>
        <taxon>Paenibacillus</taxon>
    </lineage>
</organism>
<evidence type="ECO:0000259" key="11">
    <source>
        <dbReference type="Pfam" id="PF07730"/>
    </source>
</evidence>
<keyword evidence="9" id="KW-1133">Transmembrane helix</keyword>
<protein>
    <recommendedName>
        <fullName evidence="2">histidine kinase</fullName>
        <ecNumber evidence="2">2.7.13.3</ecNumber>
    </recommendedName>
</protein>
<dbReference type="EMBL" id="CP034248">
    <property type="protein sequence ID" value="AZK45017.1"/>
    <property type="molecule type" value="Genomic_DNA"/>
</dbReference>
<keyword evidence="13" id="KW-1185">Reference proteome</keyword>
<dbReference type="PANTHER" id="PTHR24421:SF10">
    <property type="entry name" value="NITRATE_NITRITE SENSOR PROTEIN NARQ"/>
    <property type="match status" value="1"/>
</dbReference>
<name>A0A3Q8S3G1_9BACL</name>
<proteinExistence type="predicted"/>
<evidence type="ECO:0000256" key="7">
    <source>
        <dbReference type="ARBA" id="ARBA00022840"/>
    </source>
</evidence>
<dbReference type="KEGG" id="plen:EIM92_01420"/>
<feature type="transmembrane region" description="Helical" evidence="9">
    <location>
        <begin position="33"/>
        <end position="50"/>
    </location>
</feature>
<dbReference type="Pfam" id="PF07730">
    <property type="entry name" value="HisKA_3"/>
    <property type="match status" value="1"/>
</dbReference>
<keyword evidence="5" id="KW-0547">Nucleotide-binding</keyword>
<dbReference type="CDD" id="cd16917">
    <property type="entry name" value="HATPase_UhpB-NarQ-NarX-like"/>
    <property type="match status" value="1"/>
</dbReference>
<dbReference type="Proteomes" id="UP000273145">
    <property type="component" value="Chromosome"/>
</dbReference>
<evidence type="ECO:0000256" key="9">
    <source>
        <dbReference type="SAM" id="Phobius"/>
    </source>
</evidence>
<accession>A0A3Q8S3G1</accession>
<evidence type="ECO:0000256" key="3">
    <source>
        <dbReference type="ARBA" id="ARBA00022553"/>
    </source>
</evidence>
<keyword evidence="9" id="KW-0472">Membrane</keyword>
<dbReference type="InterPro" id="IPR003594">
    <property type="entry name" value="HATPase_dom"/>
</dbReference>
<evidence type="ECO:0000256" key="1">
    <source>
        <dbReference type="ARBA" id="ARBA00000085"/>
    </source>
</evidence>
<keyword evidence="8" id="KW-0902">Two-component regulatory system</keyword>
<keyword evidence="6 12" id="KW-0418">Kinase</keyword>
<evidence type="ECO:0000313" key="12">
    <source>
        <dbReference type="EMBL" id="AZK45017.1"/>
    </source>
</evidence>
<dbReference type="GO" id="GO:0016020">
    <property type="term" value="C:membrane"/>
    <property type="evidence" value="ECO:0007669"/>
    <property type="project" value="InterPro"/>
</dbReference>
<evidence type="ECO:0000256" key="2">
    <source>
        <dbReference type="ARBA" id="ARBA00012438"/>
    </source>
</evidence>
<sequence length="385" mass="43669">MAKPMLLPFMYGSILIPGFFHIFLLQNSPYERYVIHILALFTLAVLGRFLKQNVHFTIWCLLLMAASAWLSYTYGGLASLMALSPVFIYSSMPSRFVQVNLFALHFGTVYFAMNSEPLSWRIGILLFLVFMTAILVYFQYVTTQKDVIQQVYDDLRRRHYELNEANRRLLLFSKQVEEAAQAEERTRISRELHDDLGHRLIRAKMMMEAALQVIPGDPDKGMSLLVQIRDQLSTGMDGLRATVRRLKPPSEVTGTQALRIMLEEIGRENGIRTALSVEGQPYPLYPSLEIILYKNARESLTNALKHGRPDVVEIKLSYNENEICMAVSNNGTLPLLHENLNNVTGLGMAGMSERCQVAGGSLEVELEPYFTVTTRLPVSRQGEVL</sequence>
<evidence type="ECO:0000256" key="8">
    <source>
        <dbReference type="ARBA" id="ARBA00023012"/>
    </source>
</evidence>
<dbReference type="InterPro" id="IPR011712">
    <property type="entry name" value="Sig_transdc_His_kin_sub3_dim/P"/>
</dbReference>
<feature type="domain" description="Signal transduction histidine kinase subgroup 3 dimerisation and phosphoacceptor" evidence="11">
    <location>
        <begin position="184"/>
        <end position="250"/>
    </location>
</feature>
<keyword evidence="9" id="KW-0812">Transmembrane</keyword>
<reference evidence="12 13" key="1">
    <citation type="submission" date="2018-11" db="EMBL/GenBank/DDBJ databases">
        <title>Genome sequencing of Paenibacillus lentus DSM25539(T).</title>
        <authorList>
            <person name="Kook J.-K."/>
            <person name="Park S.-N."/>
            <person name="Lim Y.K."/>
        </authorList>
    </citation>
    <scope>NUCLEOTIDE SEQUENCE [LARGE SCALE GENOMIC DNA]</scope>
    <source>
        <strain evidence="12 13">DSM 25539</strain>
    </source>
</reference>
<dbReference type="RefSeq" id="WP_125081152.1">
    <property type="nucleotide sequence ID" value="NZ_CP034248.1"/>
</dbReference>
<feature type="transmembrane region" description="Helical" evidence="9">
    <location>
        <begin position="6"/>
        <end position="26"/>
    </location>
</feature>
<dbReference type="InterPro" id="IPR050482">
    <property type="entry name" value="Sensor_HK_TwoCompSys"/>
</dbReference>
<dbReference type="Pfam" id="PF02518">
    <property type="entry name" value="HATPase_c"/>
    <property type="match status" value="1"/>
</dbReference>
<dbReference type="InterPro" id="IPR036890">
    <property type="entry name" value="HATPase_C_sf"/>
</dbReference>
<dbReference type="GO" id="GO:0046983">
    <property type="term" value="F:protein dimerization activity"/>
    <property type="evidence" value="ECO:0007669"/>
    <property type="project" value="InterPro"/>
</dbReference>
<keyword evidence="4" id="KW-0808">Transferase</keyword>
<evidence type="ECO:0000256" key="6">
    <source>
        <dbReference type="ARBA" id="ARBA00022777"/>
    </source>
</evidence>
<evidence type="ECO:0000256" key="5">
    <source>
        <dbReference type="ARBA" id="ARBA00022741"/>
    </source>
</evidence>
<feature type="domain" description="Histidine kinase/HSP90-like ATPase" evidence="10">
    <location>
        <begin position="292"/>
        <end position="379"/>
    </location>
</feature>
<evidence type="ECO:0000259" key="10">
    <source>
        <dbReference type="Pfam" id="PF02518"/>
    </source>
</evidence>
<dbReference type="EC" id="2.7.13.3" evidence="2"/>
<comment type="catalytic activity">
    <reaction evidence="1">
        <text>ATP + protein L-histidine = ADP + protein N-phospho-L-histidine.</text>
        <dbReference type="EC" id="2.7.13.3"/>
    </reaction>
</comment>
<keyword evidence="3" id="KW-0597">Phosphoprotein</keyword>
<dbReference type="OrthoDB" id="199946at2"/>
<feature type="transmembrane region" description="Helical" evidence="9">
    <location>
        <begin position="56"/>
        <end position="83"/>
    </location>
</feature>
<evidence type="ECO:0000256" key="4">
    <source>
        <dbReference type="ARBA" id="ARBA00022679"/>
    </source>
</evidence>
<feature type="transmembrane region" description="Helical" evidence="9">
    <location>
        <begin position="119"/>
        <end position="138"/>
    </location>
</feature>
<dbReference type="GO" id="GO:0000155">
    <property type="term" value="F:phosphorelay sensor kinase activity"/>
    <property type="evidence" value="ECO:0007669"/>
    <property type="project" value="InterPro"/>
</dbReference>
<dbReference type="GO" id="GO:0005524">
    <property type="term" value="F:ATP binding"/>
    <property type="evidence" value="ECO:0007669"/>
    <property type="project" value="UniProtKB-KW"/>
</dbReference>
<dbReference type="PANTHER" id="PTHR24421">
    <property type="entry name" value="NITRATE/NITRITE SENSOR PROTEIN NARX-RELATED"/>
    <property type="match status" value="1"/>
</dbReference>